<evidence type="ECO:0000313" key="7">
    <source>
        <dbReference type="EMBL" id="GAI04034.1"/>
    </source>
</evidence>
<keyword evidence="4 5" id="KW-0472">Membrane</keyword>
<sequence>RTIRAQVLTMRERAYIQVARLSGMNSLEVIVKELMPNLLPYLAASFVGATAASILACIGLEALGLGPQSLPTLGMTIFWAISFSAMLRNMWWWWLPPIIIIATLFVGLFLLTAGLDEIANPRLRRRM</sequence>
<dbReference type="InterPro" id="IPR000515">
    <property type="entry name" value="MetI-like"/>
</dbReference>
<evidence type="ECO:0000256" key="3">
    <source>
        <dbReference type="ARBA" id="ARBA00022989"/>
    </source>
</evidence>
<keyword evidence="2 5" id="KW-0812">Transmembrane</keyword>
<evidence type="ECO:0000256" key="5">
    <source>
        <dbReference type="SAM" id="Phobius"/>
    </source>
</evidence>
<reference evidence="7" key="1">
    <citation type="journal article" date="2014" name="Front. Microbiol.">
        <title>High frequency of phylogenetically diverse reductive dehalogenase-homologous genes in deep subseafloor sedimentary metagenomes.</title>
        <authorList>
            <person name="Kawai M."/>
            <person name="Futagami T."/>
            <person name="Toyoda A."/>
            <person name="Takaki Y."/>
            <person name="Nishi S."/>
            <person name="Hori S."/>
            <person name="Arai W."/>
            <person name="Tsubouchi T."/>
            <person name="Morono Y."/>
            <person name="Uchiyama I."/>
            <person name="Ito T."/>
            <person name="Fujiyama A."/>
            <person name="Inagaki F."/>
            <person name="Takami H."/>
        </authorList>
    </citation>
    <scope>NUCLEOTIDE SEQUENCE</scope>
    <source>
        <strain evidence="7">Expedition CK06-06</strain>
    </source>
</reference>
<feature type="domain" description="ABC transmembrane type-1" evidence="6">
    <location>
        <begin position="1"/>
        <end position="112"/>
    </location>
</feature>
<feature type="transmembrane region" description="Helical" evidence="5">
    <location>
        <begin position="38"/>
        <end position="58"/>
    </location>
</feature>
<dbReference type="InterPro" id="IPR035906">
    <property type="entry name" value="MetI-like_sf"/>
</dbReference>
<feature type="non-terminal residue" evidence="7">
    <location>
        <position position="1"/>
    </location>
</feature>
<dbReference type="PROSITE" id="PS50928">
    <property type="entry name" value="ABC_TM1"/>
    <property type="match status" value="1"/>
</dbReference>
<dbReference type="EMBL" id="BARV01007140">
    <property type="protein sequence ID" value="GAI04034.1"/>
    <property type="molecule type" value="Genomic_DNA"/>
</dbReference>
<dbReference type="GO" id="GO:0055085">
    <property type="term" value="P:transmembrane transport"/>
    <property type="evidence" value="ECO:0007669"/>
    <property type="project" value="InterPro"/>
</dbReference>
<name>X1MCG4_9ZZZZ</name>
<comment type="subcellular location">
    <subcellularLocation>
        <location evidence="1">Membrane</location>
        <topology evidence="1">Multi-pass membrane protein</topology>
    </subcellularLocation>
</comment>
<gene>
    <name evidence="7" type="ORF">S06H3_14587</name>
</gene>
<evidence type="ECO:0000256" key="1">
    <source>
        <dbReference type="ARBA" id="ARBA00004141"/>
    </source>
</evidence>
<feature type="transmembrane region" description="Helical" evidence="5">
    <location>
        <begin position="93"/>
        <end position="115"/>
    </location>
</feature>
<dbReference type="AlphaFoldDB" id="X1MCG4"/>
<keyword evidence="3 5" id="KW-1133">Transmembrane helix</keyword>
<comment type="caution">
    <text evidence="7">The sequence shown here is derived from an EMBL/GenBank/DDBJ whole genome shotgun (WGS) entry which is preliminary data.</text>
</comment>
<evidence type="ECO:0000259" key="6">
    <source>
        <dbReference type="PROSITE" id="PS50928"/>
    </source>
</evidence>
<dbReference type="GO" id="GO:0016020">
    <property type="term" value="C:membrane"/>
    <property type="evidence" value="ECO:0007669"/>
    <property type="project" value="UniProtKB-SubCell"/>
</dbReference>
<proteinExistence type="predicted"/>
<organism evidence="7">
    <name type="scientific">marine sediment metagenome</name>
    <dbReference type="NCBI Taxonomy" id="412755"/>
    <lineage>
        <taxon>unclassified sequences</taxon>
        <taxon>metagenomes</taxon>
        <taxon>ecological metagenomes</taxon>
    </lineage>
</organism>
<evidence type="ECO:0000256" key="4">
    <source>
        <dbReference type="ARBA" id="ARBA00023136"/>
    </source>
</evidence>
<dbReference type="CDD" id="cd06261">
    <property type="entry name" value="TM_PBP2"/>
    <property type="match status" value="1"/>
</dbReference>
<dbReference type="PANTHER" id="PTHR42729:SF1">
    <property type="entry name" value="OLIGO_DIPEPTIDE TRANSPORT, PERMEASE PROTEIN (DPPC-2)"/>
    <property type="match status" value="1"/>
</dbReference>
<dbReference type="PANTHER" id="PTHR42729">
    <property type="entry name" value="OLIGO/DIPEPTIDE TRANSPORT, PERMEASE PROTEIN (DPPC-2)"/>
    <property type="match status" value="1"/>
</dbReference>
<evidence type="ECO:0000256" key="2">
    <source>
        <dbReference type="ARBA" id="ARBA00022692"/>
    </source>
</evidence>
<accession>X1MCG4</accession>
<dbReference type="Pfam" id="PF00528">
    <property type="entry name" value="BPD_transp_1"/>
    <property type="match status" value="1"/>
</dbReference>
<protein>
    <recommendedName>
        <fullName evidence="6">ABC transmembrane type-1 domain-containing protein</fullName>
    </recommendedName>
</protein>
<dbReference type="SUPFAM" id="SSF161098">
    <property type="entry name" value="MetI-like"/>
    <property type="match status" value="1"/>
</dbReference>